<evidence type="ECO:0000313" key="1">
    <source>
        <dbReference type="EMBL" id="KAI8555126.1"/>
    </source>
</evidence>
<protein>
    <submittedName>
        <fullName evidence="1">Uncharacterized protein</fullName>
    </submittedName>
</protein>
<dbReference type="EMBL" id="CM046392">
    <property type="protein sequence ID" value="KAI8555126.1"/>
    <property type="molecule type" value="Genomic_DNA"/>
</dbReference>
<keyword evidence="2" id="KW-1185">Reference proteome</keyword>
<organism evidence="1 2">
    <name type="scientific">Rhododendron molle</name>
    <name type="common">Chinese azalea</name>
    <name type="synonym">Azalea mollis</name>
    <dbReference type="NCBI Taxonomy" id="49168"/>
    <lineage>
        <taxon>Eukaryota</taxon>
        <taxon>Viridiplantae</taxon>
        <taxon>Streptophyta</taxon>
        <taxon>Embryophyta</taxon>
        <taxon>Tracheophyta</taxon>
        <taxon>Spermatophyta</taxon>
        <taxon>Magnoliopsida</taxon>
        <taxon>eudicotyledons</taxon>
        <taxon>Gunneridae</taxon>
        <taxon>Pentapetalae</taxon>
        <taxon>asterids</taxon>
        <taxon>Ericales</taxon>
        <taxon>Ericaceae</taxon>
        <taxon>Ericoideae</taxon>
        <taxon>Rhodoreae</taxon>
        <taxon>Rhododendron</taxon>
    </lineage>
</organism>
<proteinExistence type="predicted"/>
<reference evidence="1" key="1">
    <citation type="submission" date="2022-02" db="EMBL/GenBank/DDBJ databases">
        <title>Plant Genome Project.</title>
        <authorList>
            <person name="Zhang R.-G."/>
        </authorList>
    </citation>
    <scope>NUCLEOTIDE SEQUENCE</scope>
    <source>
        <strain evidence="1">AT1</strain>
    </source>
</reference>
<accession>A0ACC0NQE7</accession>
<evidence type="ECO:0000313" key="2">
    <source>
        <dbReference type="Proteomes" id="UP001062846"/>
    </source>
</evidence>
<dbReference type="Proteomes" id="UP001062846">
    <property type="component" value="Chromosome 5"/>
</dbReference>
<comment type="caution">
    <text evidence="1">The sequence shown here is derived from an EMBL/GenBank/DDBJ whole genome shotgun (WGS) entry which is preliminary data.</text>
</comment>
<gene>
    <name evidence="1" type="ORF">RHMOL_Rhmol05G0150000</name>
</gene>
<name>A0ACC0NQE7_RHOML</name>
<sequence>METQNVSTERSPTREATNETISLEENATVGGLDIEMRAEIPSDTPLKVQNLD</sequence>